<dbReference type="Proteomes" id="UP000594638">
    <property type="component" value="Unassembled WGS sequence"/>
</dbReference>
<organism evidence="2 3">
    <name type="scientific">Olea europaea subsp. europaea</name>
    <dbReference type="NCBI Taxonomy" id="158383"/>
    <lineage>
        <taxon>Eukaryota</taxon>
        <taxon>Viridiplantae</taxon>
        <taxon>Streptophyta</taxon>
        <taxon>Embryophyta</taxon>
        <taxon>Tracheophyta</taxon>
        <taxon>Spermatophyta</taxon>
        <taxon>Magnoliopsida</taxon>
        <taxon>eudicotyledons</taxon>
        <taxon>Gunneridae</taxon>
        <taxon>Pentapetalae</taxon>
        <taxon>asterids</taxon>
        <taxon>lamiids</taxon>
        <taxon>Lamiales</taxon>
        <taxon>Oleaceae</taxon>
        <taxon>Oleeae</taxon>
        <taxon>Olea</taxon>
    </lineage>
</organism>
<comment type="caution">
    <text evidence="2">The sequence shown here is derived from an EMBL/GenBank/DDBJ whole genome shotgun (WGS) entry which is preliminary data.</text>
</comment>
<feature type="region of interest" description="Disordered" evidence="1">
    <location>
        <begin position="111"/>
        <end position="187"/>
    </location>
</feature>
<accession>A0A8S0SRZ9</accession>
<feature type="region of interest" description="Disordered" evidence="1">
    <location>
        <begin position="75"/>
        <end position="99"/>
    </location>
</feature>
<proteinExistence type="predicted"/>
<feature type="compositionally biased region" description="Basic and acidic residues" evidence="1">
    <location>
        <begin position="88"/>
        <end position="99"/>
    </location>
</feature>
<gene>
    <name evidence="2" type="ORF">OLEA9_A097789</name>
</gene>
<evidence type="ECO:0000313" key="2">
    <source>
        <dbReference type="EMBL" id="CAA2995578.1"/>
    </source>
</evidence>
<feature type="compositionally biased region" description="Low complexity" evidence="1">
    <location>
        <begin position="170"/>
        <end position="180"/>
    </location>
</feature>
<sequence>METRPVGTSGSGVTKEEVEEMLFDQRILFEMRLHTVKLEIEQHVTSECKKLRAFFATLVAPPAPTPVPAAMPADTEGGVSGSIPQEIRGGEMEHSPNERDMRADTGIAHVQDGGAMEPSHAAPSNDADLQGCDVTDGDGDLAEVPVPTSVAKPGHGVPTTSRGSARVRRPAPAARTPYTRAVKRTKK</sequence>
<dbReference type="EMBL" id="CACTIH010005504">
    <property type="protein sequence ID" value="CAA2995578.1"/>
    <property type="molecule type" value="Genomic_DNA"/>
</dbReference>
<evidence type="ECO:0000256" key="1">
    <source>
        <dbReference type="SAM" id="MobiDB-lite"/>
    </source>
</evidence>
<evidence type="ECO:0000313" key="3">
    <source>
        <dbReference type="Proteomes" id="UP000594638"/>
    </source>
</evidence>
<reference evidence="2 3" key="1">
    <citation type="submission" date="2019-12" db="EMBL/GenBank/DDBJ databases">
        <authorList>
            <person name="Alioto T."/>
            <person name="Alioto T."/>
            <person name="Gomez Garrido J."/>
        </authorList>
    </citation>
    <scope>NUCLEOTIDE SEQUENCE [LARGE SCALE GENOMIC DNA]</scope>
</reference>
<dbReference type="AlphaFoldDB" id="A0A8S0SRZ9"/>
<keyword evidence="3" id="KW-1185">Reference proteome</keyword>
<name>A0A8S0SRZ9_OLEEU</name>
<dbReference type="Gramene" id="OE9A097789T1">
    <property type="protein sequence ID" value="OE9A097789C1"/>
    <property type="gene ID" value="OE9A097789"/>
</dbReference>
<protein>
    <submittedName>
        <fullName evidence="2">Uncharacterized protein</fullName>
    </submittedName>
</protein>